<evidence type="ECO:0000313" key="15">
    <source>
        <dbReference type="EnsemblMetazoa" id="XP_014241078.1"/>
    </source>
</evidence>
<keyword evidence="6 12" id="KW-1133">Transmembrane helix</keyword>
<evidence type="ECO:0000259" key="14">
    <source>
        <dbReference type="PROSITE" id="PS51004"/>
    </source>
</evidence>
<dbReference type="PANTHER" id="PTHR11036:SF79">
    <property type="entry name" value="SEMAPHORIN 5C, ISOFORM A"/>
    <property type="match status" value="1"/>
</dbReference>
<dbReference type="OrthoDB" id="9988752at2759"/>
<organism evidence="15 16">
    <name type="scientific">Cimex lectularius</name>
    <name type="common">Bed bug</name>
    <name type="synonym">Acanthia lectularia</name>
    <dbReference type="NCBI Taxonomy" id="79782"/>
    <lineage>
        <taxon>Eukaryota</taxon>
        <taxon>Metazoa</taxon>
        <taxon>Ecdysozoa</taxon>
        <taxon>Arthropoda</taxon>
        <taxon>Hexapoda</taxon>
        <taxon>Insecta</taxon>
        <taxon>Pterygota</taxon>
        <taxon>Neoptera</taxon>
        <taxon>Paraneoptera</taxon>
        <taxon>Hemiptera</taxon>
        <taxon>Heteroptera</taxon>
        <taxon>Panheteroptera</taxon>
        <taxon>Cimicomorpha</taxon>
        <taxon>Cimicidae</taxon>
        <taxon>Cimex</taxon>
    </lineage>
</organism>
<keyword evidence="4" id="KW-0221">Differentiation</keyword>
<accession>A0A8I6RBX4</accession>
<keyword evidence="7 12" id="KW-0472">Membrane</keyword>
<evidence type="ECO:0000256" key="13">
    <source>
        <dbReference type="SAM" id="SignalP"/>
    </source>
</evidence>
<dbReference type="PROSITE" id="PS50092">
    <property type="entry name" value="TSP1"/>
    <property type="match status" value="5"/>
</dbReference>
<dbReference type="SMART" id="SM00630">
    <property type="entry name" value="Sema"/>
    <property type="match status" value="1"/>
</dbReference>
<dbReference type="SUPFAM" id="SSF82895">
    <property type="entry name" value="TSP-1 type 1 repeat"/>
    <property type="match status" value="6"/>
</dbReference>
<evidence type="ECO:0000256" key="1">
    <source>
        <dbReference type="ARBA" id="ARBA00004167"/>
    </source>
</evidence>
<dbReference type="Pfam" id="PF01403">
    <property type="entry name" value="Sema"/>
    <property type="match status" value="1"/>
</dbReference>
<dbReference type="PRINTS" id="PR01705">
    <property type="entry name" value="TSP1REPEAT"/>
</dbReference>
<dbReference type="AlphaFoldDB" id="A0A8I6RBX4"/>
<dbReference type="FunFam" id="2.20.100.10:FF:000001">
    <property type="entry name" value="semaphorin-5A isoform X1"/>
    <property type="match status" value="1"/>
</dbReference>
<keyword evidence="9" id="KW-0325">Glycoprotein</keyword>
<dbReference type="GO" id="GO:0045499">
    <property type="term" value="F:chemorepellent activity"/>
    <property type="evidence" value="ECO:0007669"/>
    <property type="project" value="TreeGrafter"/>
</dbReference>
<proteinExistence type="predicted"/>
<dbReference type="InterPro" id="IPR001627">
    <property type="entry name" value="Semap_dom"/>
</dbReference>
<dbReference type="GeneID" id="106661868"/>
<evidence type="ECO:0000256" key="11">
    <source>
        <dbReference type="SAM" id="MobiDB-lite"/>
    </source>
</evidence>
<dbReference type="KEGG" id="clec:106661868"/>
<dbReference type="FunFam" id="2.20.100.10:FF:000021">
    <property type="entry name" value="semaphorin-5B isoform X1"/>
    <property type="match status" value="1"/>
</dbReference>
<keyword evidence="5" id="KW-0524">Neurogenesis</keyword>
<dbReference type="GO" id="GO:0071526">
    <property type="term" value="P:semaphorin-plexin signaling pathway"/>
    <property type="evidence" value="ECO:0007669"/>
    <property type="project" value="TreeGrafter"/>
</dbReference>
<dbReference type="EnsemblMetazoa" id="XM_014385592.2">
    <property type="protein sequence ID" value="XP_014241078.1"/>
    <property type="gene ID" value="LOC106661868"/>
</dbReference>
<evidence type="ECO:0000256" key="5">
    <source>
        <dbReference type="ARBA" id="ARBA00022902"/>
    </source>
</evidence>
<dbReference type="SMART" id="SM00209">
    <property type="entry name" value="TSP1"/>
    <property type="match status" value="6"/>
</dbReference>
<dbReference type="RefSeq" id="XP_014241078.1">
    <property type="nucleotide sequence ID" value="XM_014385592.2"/>
</dbReference>
<dbReference type="SUPFAM" id="SSF101912">
    <property type="entry name" value="Sema domain"/>
    <property type="match status" value="1"/>
</dbReference>
<evidence type="ECO:0000256" key="6">
    <source>
        <dbReference type="ARBA" id="ARBA00022989"/>
    </source>
</evidence>
<dbReference type="InterPro" id="IPR036383">
    <property type="entry name" value="TSP1_rpt_sf"/>
</dbReference>
<dbReference type="Pfam" id="PF23260">
    <property type="entry name" value="TSP1_2"/>
    <property type="match status" value="1"/>
</dbReference>
<dbReference type="Pfam" id="PF00090">
    <property type="entry name" value="TSP_1"/>
    <property type="match status" value="5"/>
</dbReference>
<evidence type="ECO:0000256" key="3">
    <source>
        <dbReference type="ARBA" id="ARBA00022737"/>
    </source>
</evidence>
<dbReference type="Gene3D" id="2.20.100.10">
    <property type="entry name" value="Thrombospondin type-1 (TSP1) repeat"/>
    <property type="match status" value="5"/>
</dbReference>
<evidence type="ECO:0000256" key="7">
    <source>
        <dbReference type="ARBA" id="ARBA00023136"/>
    </source>
</evidence>
<feature type="transmembrane region" description="Helical" evidence="12">
    <location>
        <begin position="922"/>
        <end position="945"/>
    </location>
</feature>
<dbReference type="CTD" id="37066"/>
<evidence type="ECO:0000256" key="4">
    <source>
        <dbReference type="ARBA" id="ARBA00022782"/>
    </source>
</evidence>
<dbReference type="SMART" id="SM00423">
    <property type="entry name" value="PSI"/>
    <property type="match status" value="1"/>
</dbReference>
<reference evidence="15" key="1">
    <citation type="submission" date="2022-01" db="UniProtKB">
        <authorList>
            <consortium name="EnsemblMetazoa"/>
        </authorList>
    </citation>
    <scope>IDENTIFICATION</scope>
</reference>
<evidence type="ECO:0000256" key="9">
    <source>
        <dbReference type="ARBA" id="ARBA00023180"/>
    </source>
</evidence>
<dbReference type="InterPro" id="IPR016201">
    <property type="entry name" value="PSI"/>
</dbReference>
<comment type="caution">
    <text evidence="10">Lacks conserved residue(s) required for the propagation of feature annotation.</text>
</comment>
<dbReference type="PANTHER" id="PTHR11036">
    <property type="entry name" value="SEMAPHORIN"/>
    <property type="match status" value="1"/>
</dbReference>
<dbReference type="GO" id="GO:0007411">
    <property type="term" value="P:axon guidance"/>
    <property type="evidence" value="ECO:0007669"/>
    <property type="project" value="TreeGrafter"/>
</dbReference>
<feature type="domain" description="Sema" evidence="14">
    <location>
        <begin position="25"/>
        <end position="476"/>
    </location>
</feature>
<protein>
    <recommendedName>
        <fullName evidence="14">Sema domain-containing protein</fullName>
    </recommendedName>
</protein>
<feature type="chain" id="PRO_5035289409" description="Sema domain-containing protein" evidence="13">
    <location>
        <begin position="21"/>
        <end position="1043"/>
    </location>
</feature>
<keyword evidence="2 12" id="KW-0812">Transmembrane</keyword>
<dbReference type="PROSITE" id="PS51004">
    <property type="entry name" value="SEMA"/>
    <property type="match status" value="1"/>
</dbReference>
<sequence length="1043" mass="115767">MLPALLTLLLLLPNAVLTKGQSTDPREISFEDLLLNGNYFTESGVTNYTQMLIDISRNQIVVGARDSLFRLSLERLDKLEKASWLASAEKVALCNDKGQTEDHCHNYIKVLLTNGRRLFTCGTGAFSPQCSWREMEEVNRVTSWVRGIAKCPYNPRANVTSLLSLPTGQFFAGTPVDFSGADPAIVMDPMDTGYRLDPSNSRMLYLRTNQYNSNWLNEPQFVATFETDAFVYFLFRESAVEYINCGKIIYSRIARVCKNDTGGQVMLRDNWTTFVKARLNCSLPGEYPFYYDNIQGATYLRDRGLLYATFTTPDNSIPGSAICLFNTSAIEEAFDGPFKYQASAGSAWERKNVPNHHSTCTGNQTGLDSTRYQLMDLAVQPMSTEPLYHSELETLTHIVVDTISTKINNKVDVLYVATNEGVIKKISVLPRTLKTCVLEIWKPLPPNSLSKKIHALQLSLDSLYVSTDEGVMRIWKEHCRRYKNRLACLASMDPHCGWHEHKELCMLAPDNNPLSRAWHQDANQCPTLVHPVDGGWTAWSSFSPCEHSNGDTCLCSTRTCGNPSPSNGGKPCNGFSIKVTNCTVHGGWTAWSVWSACSQTCGMAVKTRRRSCGNPAPQHGGRVCIGQDRSEMYCHSNPPCPTASTPVLDGGWSSWGPWGECSAKCGGGYRFRYRTCSNPPPQLPGGLDCQGCHIDYQECNSSPCFDSRRLSSWTQWIPLSNGTERRFRFSCKAPVPDSSLIKVGLFKTDDRYCSRDGICTKSERLDVDEVWSEWSAWSPCSAGCGTGQQSRVRTCEGPHGECTGPTQITKLCNLQPCKGEWSCWSEWSPCTSSCGLGTRQRTRVCIGEDKNSCDGKSVAHQDCNVSPCLTSEGWYEWSIWSECDSSGHQTRTRTCSTTSPGCIGPDIDSRLCVDAITSASGLGIGTAIGCLLVGLLLGFISFLIFKKFLERRSTNRLPSSPHYISSKQNPYVTVPLKETPRTSPKRAPSFNRQNSNGSSRLFKGTMGGNGLPVEYETATIKRNSHSLVNGNLRTDLTEQDKFF</sequence>
<feature type="region of interest" description="Disordered" evidence="11">
    <location>
        <begin position="975"/>
        <end position="1008"/>
    </location>
</feature>
<evidence type="ECO:0000256" key="2">
    <source>
        <dbReference type="ARBA" id="ARBA00022692"/>
    </source>
</evidence>
<dbReference type="Gene3D" id="2.130.10.10">
    <property type="entry name" value="YVTN repeat-like/Quinoprotein amine dehydrogenase"/>
    <property type="match status" value="1"/>
</dbReference>
<dbReference type="InterPro" id="IPR036352">
    <property type="entry name" value="Semap_dom_sf"/>
</dbReference>
<keyword evidence="13" id="KW-0732">Signal</keyword>
<dbReference type="GO" id="GO:0030215">
    <property type="term" value="F:semaphorin receptor binding"/>
    <property type="evidence" value="ECO:0007669"/>
    <property type="project" value="InterPro"/>
</dbReference>
<comment type="subcellular location">
    <subcellularLocation>
        <location evidence="1">Membrane</location>
        <topology evidence="1">Single-pass membrane protein</topology>
    </subcellularLocation>
</comment>
<evidence type="ECO:0000313" key="16">
    <source>
        <dbReference type="Proteomes" id="UP000494040"/>
    </source>
</evidence>
<keyword evidence="3" id="KW-0677">Repeat</keyword>
<dbReference type="GO" id="GO:0030335">
    <property type="term" value="P:positive regulation of cell migration"/>
    <property type="evidence" value="ECO:0007669"/>
    <property type="project" value="TreeGrafter"/>
</dbReference>
<dbReference type="FunFam" id="2.130.10.10:FF:001151">
    <property type="entry name" value="Semaphorin 5C"/>
    <property type="match status" value="1"/>
</dbReference>
<dbReference type="Proteomes" id="UP000494040">
    <property type="component" value="Unassembled WGS sequence"/>
</dbReference>
<dbReference type="InterPro" id="IPR057563">
    <property type="entry name" value="Sema5A/B-like_TSP-1"/>
</dbReference>
<dbReference type="InterPro" id="IPR000884">
    <property type="entry name" value="TSP1_rpt"/>
</dbReference>
<feature type="compositionally biased region" description="Polar residues" evidence="11">
    <location>
        <begin position="990"/>
        <end position="999"/>
    </location>
</feature>
<dbReference type="InterPro" id="IPR027231">
    <property type="entry name" value="Semaphorin"/>
</dbReference>
<dbReference type="Gene3D" id="3.30.1680.10">
    <property type="entry name" value="ligand-binding face of the semaphorins, domain 2"/>
    <property type="match status" value="1"/>
</dbReference>
<evidence type="ECO:0000256" key="10">
    <source>
        <dbReference type="PROSITE-ProRule" id="PRU00352"/>
    </source>
</evidence>
<dbReference type="GO" id="GO:0005886">
    <property type="term" value="C:plasma membrane"/>
    <property type="evidence" value="ECO:0007669"/>
    <property type="project" value="TreeGrafter"/>
</dbReference>
<dbReference type="InterPro" id="IPR015943">
    <property type="entry name" value="WD40/YVTN_repeat-like_dom_sf"/>
</dbReference>
<dbReference type="FunFam" id="2.20.100.10:FF:000007">
    <property type="entry name" value="Thrombospondin 1"/>
    <property type="match status" value="1"/>
</dbReference>
<evidence type="ECO:0000256" key="8">
    <source>
        <dbReference type="ARBA" id="ARBA00023157"/>
    </source>
</evidence>
<name>A0A8I6RBX4_CIMLE</name>
<dbReference type="SUPFAM" id="SSF103575">
    <property type="entry name" value="Plexin repeat"/>
    <property type="match status" value="1"/>
</dbReference>
<evidence type="ECO:0000256" key="12">
    <source>
        <dbReference type="SAM" id="Phobius"/>
    </source>
</evidence>
<keyword evidence="8" id="KW-1015">Disulfide bond</keyword>
<feature type="signal peptide" evidence="13">
    <location>
        <begin position="1"/>
        <end position="20"/>
    </location>
</feature>
<keyword evidence="16" id="KW-1185">Reference proteome</keyword>